<sequence length="54" mass="6171">MTQTYSAFPVRAKKCVTVAKKYVNDALFSVTVAPLFRGCTKMDELCRKRILNTR</sequence>
<name>A0A8S5M7G7_9CAUD</name>
<reference evidence="1" key="1">
    <citation type="journal article" date="2021" name="Proc. Natl. Acad. Sci. U.S.A.">
        <title>A Catalog of Tens of Thousands of Viruses from Human Metagenomes Reveals Hidden Associations with Chronic Diseases.</title>
        <authorList>
            <person name="Tisza M.J."/>
            <person name="Buck C.B."/>
        </authorList>
    </citation>
    <scope>NUCLEOTIDE SEQUENCE</scope>
    <source>
        <strain evidence="1">CtAbS6</strain>
    </source>
</reference>
<protein>
    <submittedName>
        <fullName evidence="1">Uncharacterized protein</fullName>
    </submittedName>
</protein>
<proteinExistence type="predicted"/>
<accession>A0A8S5M7G7</accession>
<evidence type="ECO:0000313" key="1">
    <source>
        <dbReference type="EMBL" id="DAD78039.1"/>
    </source>
</evidence>
<organism evidence="1">
    <name type="scientific">Myoviridae sp. ctAbS6</name>
    <dbReference type="NCBI Taxonomy" id="2826628"/>
    <lineage>
        <taxon>Viruses</taxon>
        <taxon>Duplodnaviria</taxon>
        <taxon>Heunggongvirae</taxon>
        <taxon>Uroviricota</taxon>
        <taxon>Caudoviricetes</taxon>
    </lineage>
</organism>
<dbReference type="EMBL" id="BK014838">
    <property type="protein sequence ID" value="DAD78039.1"/>
    <property type="molecule type" value="Genomic_DNA"/>
</dbReference>